<keyword evidence="2" id="KW-1185">Reference proteome</keyword>
<sequence length="163" mass="18307">MFRLFATGTDTSPPPHRIKESYNRLKYVFDEIISSSAAKARVPDVLPLRELDGLTDLTNSTYIKRAIDTKLGIQPPFAMEDLILLIDVALLHAILNIFGEIDDSVVRRNLAWLFLEAYTAVASPATVLLILYGSKRLAEAVRPLFCAGQVEASYKLLVSLWWR</sequence>
<protein>
    <submittedName>
        <fullName evidence="1">Uncharacterized protein</fullName>
    </submittedName>
</protein>
<comment type="caution">
    <text evidence="1">The sequence shown here is derived from an EMBL/GenBank/DDBJ whole genome shotgun (WGS) entry which is preliminary data.</text>
</comment>
<organism evidence="1 2">
    <name type="scientific">Amblyomma americanum</name>
    <name type="common">Lone star tick</name>
    <dbReference type="NCBI Taxonomy" id="6943"/>
    <lineage>
        <taxon>Eukaryota</taxon>
        <taxon>Metazoa</taxon>
        <taxon>Ecdysozoa</taxon>
        <taxon>Arthropoda</taxon>
        <taxon>Chelicerata</taxon>
        <taxon>Arachnida</taxon>
        <taxon>Acari</taxon>
        <taxon>Parasitiformes</taxon>
        <taxon>Ixodida</taxon>
        <taxon>Ixodoidea</taxon>
        <taxon>Ixodidae</taxon>
        <taxon>Amblyomminae</taxon>
        <taxon>Amblyomma</taxon>
    </lineage>
</organism>
<gene>
    <name evidence="1" type="ORF">V5799_025110</name>
</gene>
<evidence type="ECO:0000313" key="2">
    <source>
        <dbReference type="Proteomes" id="UP001321473"/>
    </source>
</evidence>
<name>A0AAQ4EA52_AMBAM</name>
<evidence type="ECO:0000313" key="1">
    <source>
        <dbReference type="EMBL" id="KAK8771647.1"/>
    </source>
</evidence>
<dbReference type="EMBL" id="JARKHS020019518">
    <property type="protein sequence ID" value="KAK8771647.1"/>
    <property type="molecule type" value="Genomic_DNA"/>
</dbReference>
<accession>A0AAQ4EA52</accession>
<proteinExistence type="predicted"/>
<dbReference type="Proteomes" id="UP001321473">
    <property type="component" value="Unassembled WGS sequence"/>
</dbReference>
<dbReference type="AlphaFoldDB" id="A0AAQ4EA52"/>
<reference evidence="1 2" key="1">
    <citation type="journal article" date="2023" name="Arcadia Sci">
        <title>De novo assembly of a long-read Amblyomma americanum tick genome.</title>
        <authorList>
            <person name="Chou S."/>
            <person name="Poskanzer K.E."/>
            <person name="Rollins M."/>
            <person name="Thuy-Boun P.S."/>
        </authorList>
    </citation>
    <scope>NUCLEOTIDE SEQUENCE [LARGE SCALE GENOMIC DNA]</scope>
    <source>
        <strain evidence="1">F_SG_1</strain>
        <tissue evidence="1">Salivary glands</tissue>
    </source>
</reference>